<evidence type="ECO:0000256" key="1">
    <source>
        <dbReference type="ARBA" id="ARBA00022729"/>
    </source>
</evidence>
<protein>
    <recommendedName>
        <fullName evidence="4">Cytochrome c-552/4 domain-containing protein</fullName>
    </recommendedName>
</protein>
<feature type="region of interest" description="Disordered" evidence="2">
    <location>
        <begin position="124"/>
        <end position="144"/>
    </location>
</feature>
<dbReference type="HOGENOM" id="CLU_926617_0_0_7"/>
<dbReference type="InterPro" id="IPR036280">
    <property type="entry name" value="Multihaem_cyt_sf"/>
</dbReference>
<evidence type="ECO:0000256" key="3">
    <source>
        <dbReference type="SAM" id="Phobius"/>
    </source>
</evidence>
<dbReference type="Pfam" id="PF13435">
    <property type="entry name" value="Cytochrome_C554"/>
    <property type="match status" value="1"/>
</dbReference>
<proteinExistence type="predicted"/>
<evidence type="ECO:0000313" key="6">
    <source>
        <dbReference type="Proteomes" id="UP000006055"/>
    </source>
</evidence>
<evidence type="ECO:0000259" key="4">
    <source>
        <dbReference type="Pfam" id="PF13435"/>
    </source>
</evidence>
<dbReference type="PANTHER" id="PTHR35038">
    <property type="entry name" value="DISSIMILATORY SULFITE REDUCTASE SIRA"/>
    <property type="match status" value="1"/>
</dbReference>
<keyword evidence="3" id="KW-1133">Transmembrane helix</keyword>
<dbReference type="Proteomes" id="UP000006055">
    <property type="component" value="Chromosome"/>
</dbReference>
<dbReference type="InterPro" id="IPR023155">
    <property type="entry name" value="Cyt_c-552/4"/>
</dbReference>
<evidence type="ECO:0000313" key="5">
    <source>
        <dbReference type="EMBL" id="AFM27939.1"/>
    </source>
</evidence>
<sequence length="300" mass="33893">MDRLRLTLRRLNIGKRTKLLHSYRGLIITALLVLPIPVQPAWSADPTPSSSWFVDMSRFLKSAHGSLTCERCHIELTAQGKVHPNREDPTAMKKVVVRSYDYQRCASCHPEAYKRFIEGEHAKELAKQKQAQSEGQEQPPAKLAPTCGDCHSSHYVQSKRSRVELGTQMIETCGKCHKAQEASYLKDIHGRMGVFLEKKASAYCTDCHGAHTCESLKDKNKALEACRRCHKDATVQFAGIVIHTGKEDISKKNPEKQASMAFVGTIKPIAQTMTIILLVFFALQTFVWILRELHRKLRGR</sequence>
<dbReference type="KEGG" id="dti:Desti_5351"/>
<dbReference type="AlphaFoldDB" id="I4CEE8"/>
<gene>
    <name evidence="5" type="ordered locus">Desti_5351</name>
</gene>
<keyword evidence="3" id="KW-0472">Membrane</keyword>
<evidence type="ECO:0000256" key="2">
    <source>
        <dbReference type="SAM" id="MobiDB-lite"/>
    </source>
</evidence>
<feature type="domain" description="Cytochrome c-552/4" evidence="4">
    <location>
        <begin position="105"/>
        <end position="161"/>
    </location>
</feature>
<reference evidence="6" key="1">
    <citation type="submission" date="2012-06" db="EMBL/GenBank/DDBJ databases">
        <title>Complete sequence of chromosome of Desulfomonile tiedjei DSM 6799.</title>
        <authorList>
            <person name="Lucas S."/>
            <person name="Copeland A."/>
            <person name="Lapidus A."/>
            <person name="Glavina del Rio T."/>
            <person name="Dalin E."/>
            <person name="Tice H."/>
            <person name="Bruce D."/>
            <person name="Goodwin L."/>
            <person name="Pitluck S."/>
            <person name="Peters L."/>
            <person name="Ovchinnikova G."/>
            <person name="Zeytun A."/>
            <person name="Lu M."/>
            <person name="Kyrpides N."/>
            <person name="Mavromatis K."/>
            <person name="Ivanova N."/>
            <person name="Brettin T."/>
            <person name="Detter J.C."/>
            <person name="Han C."/>
            <person name="Larimer F."/>
            <person name="Land M."/>
            <person name="Hauser L."/>
            <person name="Markowitz V."/>
            <person name="Cheng J.-F."/>
            <person name="Hugenholtz P."/>
            <person name="Woyke T."/>
            <person name="Wu D."/>
            <person name="Spring S."/>
            <person name="Schroeder M."/>
            <person name="Brambilla E."/>
            <person name="Klenk H.-P."/>
            <person name="Eisen J.A."/>
        </authorList>
    </citation>
    <scope>NUCLEOTIDE SEQUENCE [LARGE SCALE GENOMIC DNA]</scope>
    <source>
        <strain evidence="6">ATCC 49306 / DSM 6799 / DCB-1</strain>
    </source>
</reference>
<keyword evidence="6" id="KW-1185">Reference proteome</keyword>
<keyword evidence="3" id="KW-0812">Transmembrane</keyword>
<keyword evidence="1" id="KW-0732">Signal</keyword>
<organism evidence="5 6">
    <name type="scientific">Desulfomonile tiedjei (strain ATCC 49306 / DSM 6799 / DCB-1)</name>
    <dbReference type="NCBI Taxonomy" id="706587"/>
    <lineage>
        <taxon>Bacteria</taxon>
        <taxon>Pseudomonadati</taxon>
        <taxon>Thermodesulfobacteriota</taxon>
        <taxon>Desulfomonilia</taxon>
        <taxon>Desulfomonilales</taxon>
        <taxon>Desulfomonilaceae</taxon>
        <taxon>Desulfomonile</taxon>
    </lineage>
</organism>
<feature type="transmembrane region" description="Helical" evidence="3">
    <location>
        <begin position="269"/>
        <end position="290"/>
    </location>
</feature>
<dbReference type="SUPFAM" id="SSF48695">
    <property type="entry name" value="Multiheme cytochromes"/>
    <property type="match status" value="1"/>
</dbReference>
<dbReference type="Gene3D" id="1.10.1130.10">
    <property type="entry name" value="Flavocytochrome C3, Chain A"/>
    <property type="match status" value="1"/>
</dbReference>
<dbReference type="EMBL" id="CP003360">
    <property type="protein sequence ID" value="AFM27939.1"/>
    <property type="molecule type" value="Genomic_DNA"/>
</dbReference>
<name>I4CEE8_DESTA</name>
<accession>I4CEE8</accession>
<dbReference type="eggNOG" id="COG2864">
    <property type="taxonomic scope" value="Bacteria"/>
</dbReference>
<dbReference type="InterPro" id="IPR051829">
    <property type="entry name" value="Multiheme_Cytochr_ET"/>
</dbReference>
<dbReference type="STRING" id="706587.Desti_5351"/>
<dbReference type="Gene3D" id="1.10.780.10">
    <property type="entry name" value="Hydroxylamine Oxidoreductase, Chain A, domain 1"/>
    <property type="match status" value="1"/>
</dbReference>